<keyword evidence="2" id="KW-1185">Reference proteome</keyword>
<evidence type="ECO:0000313" key="2">
    <source>
        <dbReference type="Proteomes" id="UP000830375"/>
    </source>
</evidence>
<evidence type="ECO:0000313" key="1">
    <source>
        <dbReference type="EMBL" id="KAI2644908.1"/>
    </source>
</evidence>
<dbReference type="SUPFAM" id="SSF48726">
    <property type="entry name" value="Immunoglobulin"/>
    <property type="match status" value="1"/>
</dbReference>
<accession>A0ABQ8L5K2</accession>
<comment type="caution">
    <text evidence="1">The sequence shown here is derived from an EMBL/GenBank/DDBJ whole genome shotgun (WGS) entry which is preliminary data.</text>
</comment>
<reference evidence="1 2" key="1">
    <citation type="submission" date="2022-01" db="EMBL/GenBank/DDBJ databases">
        <title>A high-quality chromosome-level genome assembly of rohu carp, Labeo rohita.</title>
        <authorList>
            <person name="Arick M.A. II"/>
            <person name="Hsu C.-Y."/>
            <person name="Magbanua Z."/>
            <person name="Pechanova O."/>
            <person name="Grover C."/>
            <person name="Miller E."/>
            <person name="Thrash A."/>
            <person name="Ezzel L."/>
            <person name="Alam S."/>
            <person name="Benzie J."/>
            <person name="Hamilton M."/>
            <person name="Karsi A."/>
            <person name="Lawrence M.L."/>
            <person name="Peterson D.G."/>
        </authorList>
    </citation>
    <scope>NUCLEOTIDE SEQUENCE [LARGE SCALE GENOMIC DNA]</scope>
    <source>
        <strain evidence="2">BAU-BD-2019</strain>
        <tissue evidence="1">Blood</tissue>
    </source>
</reference>
<dbReference type="EMBL" id="JACTAM010002398">
    <property type="protein sequence ID" value="KAI2644908.1"/>
    <property type="molecule type" value="Genomic_DNA"/>
</dbReference>
<protein>
    <submittedName>
        <fullName evidence="1">Signal-regulatory protein beta-1 isoform 3</fullName>
    </submittedName>
</protein>
<gene>
    <name evidence="1" type="ORF">H4Q32_026762</name>
</gene>
<name>A0ABQ8L5K2_LABRO</name>
<dbReference type="PANTHER" id="PTHR21063">
    <property type="entry name" value="LFA-3"/>
    <property type="match status" value="1"/>
</dbReference>
<dbReference type="Gene3D" id="2.60.40.10">
    <property type="entry name" value="Immunoglobulins"/>
    <property type="match status" value="1"/>
</dbReference>
<sequence length="147" mass="16039">MSRVVISESCKLQHGVKGAKVLDYLVQGVGAKLDSSVSPDKLLGVFRKLVSVMERDSVTLHTNITEICEDGDLLWKFGAENTLIAEITREATHDGPDGRFRDRLKLDNLTGSLTITNITTQHDGLYQVEITAAKLSSKTFSVSVYGG</sequence>
<dbReference type="InterPro" id="IPR036179">
    <property type="entry name" value="Ig-like_dom_sf"/>
</dbReference>
<organism evidence="1 2">
    <name type="scientific">Labeo rohita</name>
    <name type="common">Indian major carp</name>
    <name type="synonym">Cyprinus rohita</name>
    <dbReference type="NCBI Taxonomy" id="84645"/>
    <lineage>
        <taxon>Eukaryota</taxon>
        <taxon>Metazoa</taxon>
        <taxon>Chordata</taxon>
        <taxon>Craniata</taxon>
        <taxon>Vertebrata</taxon>
        <taxon>Euteleostomi</taxon>
        <taxon>Actinopterygii</taxon>
        <taxon>Neopterygii</taxon>
        <taxon>Teleostei</taxon>
        <taxon>Ostariophysi</taxon>
        <taxon>Cypriniformes</taxon>
        <taxon>Cyprinidae</taxon>
        <taxon>Labeoninae</taxon>
        <taxon>Labeonini</taxon>
        <taxon>Labeo</taxon>
    </lineage>
</organism>
<dbReference type="Proteomes" id="UP000830375">
    <property type="component" value="Unassembled WGS sequence"/>
</dbReference>
<proteinExistence type="predicted"/>
<dbReference type="InterPro" id="IPR013783">
    <property type="entry name" value="Ig-like_fold"/>
</dbReference>
<dbReference type="PANTHER" id="PTHR21063:SF4">
    <property type="entry name" value="CD48 ANTIGEN-RELATED"/>
    <property type="match status" value="1"/>
</dbReference>